<evidence type="ECO:0000313" key="3">
    <source>
        <dbReference type="Proteomes" id="UP001304769"/>
    </source>
</evidence>
<proteinExistence type="predicted"/>
<dbReference type="Proteomes" id="UP001304769">
    <property type="component" value="Unassembled WGS sequence"/>
</dbReference>
<evidence type="ECO:0000313" key="2">
    <source>
        <dbReference type="EMBL" id="MEA5456139.1"/>
    </source>
</evidence>
<dbReference type="EMBL" id="JAYGGQ010000012">
    <property type="protein sequence ID" value="MEA5456139.1"/>
    <property type="molecule type" value="Genomic_DNA"/>
</dbReference>
<keyword evidence="3" id="KW-1185">Reference proteome</keyword>
<organism evidence="2 3">
    <name type="scientific">Sinomonas terricola</name>
    <dbReference type="NCBI Taxonomy" id="3110330"/>
    <lineage>
        <taxon>Bacteria</taxon>
        <taxon>Bacillati</taxon>
        <taxon>Actinomycetota</taxon>
        <taxon>Actinomycetes</taxon>
        <taxon>Micrococcales</taxon>
        <taxon>Micrococcaceae</taxon>
        <taxon>Sinomonas</taxon>
    </lineage>
</organism>
<gene>
    <name evidence="2" type="ORF">SPF06_15495</name>
</gene>
<comment type="caution">
    <text evidence="2">The sequence shown here is derived from an EMBL/GenBank/DDBJ whole genome shotgun (WGS) entry which is preliminary data.</text>
</comment>
<sequence length="109" mass="11628">MAGYRITLYVFPSPGIRGGPGVPADLRPVVRGWPADGPSARAAAFELSRIYLGSGWAVEWTARPIGLAWPGRRWSGRFAPSGGDDDGLSGVREPRRPYPPVGSARAARV</sequence>
<reference evidence="2 3" key="1">
    <citation type="submission" date="2023-12" db="EMBL/GenBank/DDBJ databases">
        <title>Sinomonas terricola sp. nov, isolated from litchi orchard soil in Guangdong, PR China.</title>
        <authorList>
            <person name="Jiaxin W."/>
            <person name="Yang Z."/>
            <person name="Honghui Z."/>
        </authorList>
    </citation>
    <scope>NUCLEOTIDE SEQUENCE [LARGE SCALE GENOMIC DNA]</scope>
    <source>
        <strain evidence="2 3">JGH33</strain>
    </source>
</reference>
<name>A0ABU5T8V8_9MICC</name>
<feature type="region of interest" description="Disordered" evidence="1">
    <location>
        <begin position="74"/>
        <end position="109"/>
    </location>
</feature>
<accession>A0ABU5T8V8</accession>
<dbReference type="RefSeq" id="WP_323280026.1">
    <property type="nucleotide sequence ID" value="NZ_JAYGGQ010000012.1"/>
</dbReference>
<evidence type="ECO:0000256" key="1">
    <source>
        <dbReference type="SAM" id="MobiDB-lite"/>
    </source>
</evidence>
<protein>
    <submittedName>
        <fullName evidence="2">Uncharacterized protein</fullName>
    </submittedName>
</protein>